<protein>
    <recommendedName>
        <fullName evidence="4">HTH arsR-type domain-containing protein</fullName>
    </recommendedName>
</protein>
<dbReference type="EMBL" id="MHTT01000016">
    <property type="protein sequence ID" value="OHA65176.1"/>
    <property type="molecule type" value="Genomic_DNA"/>
</dbReference>
<dbReference type="STRING" id="1802448.A2672_00820"/>
<organism evidence="5 6">
    <name type="scientific">Candidatus Wildermuthbacteria bacterium RIFCSPHIGHO2_01_FULL_49_22b</name>
    <dbReference type="NCBI Taxonomy" id="1802448"/>
    <lineage>
        <taxon>Bacteria</taxon>
        <taxon>Candidatus Wildermuthiibacteriota</taxon>
    </lineage>
</organism>
<dbReference type="PRINTS" id="PR00778">
    <property type="entry name" value="HTHARSR"/>
</dbReference>
<dbReference type="SMART" id="SM00418">
    <property type="entry name" value="HTH_ARSR"/>
    <property type="match status" value="1"/>
</dbReference>
<dbReference type="InterPro" id="IPR036390">
    <property type="entry name" value="WH_DNA-bd_sf"/>
</dbReference>
<dbReference type="CDD" id="cd00090">
    <property type="entry name" value="HTH_ARSR"/>
    <property type="match status" value="1"/>
</dbReference>
<keyword evidence="2" id="KW-0238">DNA-binding</keyword>
<evidence type="ECO:0000256" key="3">
    <source>
        <dbReference type="ARBA" id="ARBA00023163"/>
    </source>
</evidence>
<evidence type="ECO:0000256" key="1">
    <source>
        <dbReference type="ARBA" id="ARBA00023015"/>
    </source>
</evidence>
<sequence length="103" mass="11755">MLTKEQINAIKKDFSREDERMPVILGTLGDPGRFRIFKILMEHRDICVTDVASILGVTVSAASQQLRVLERVGLVRKDRMGQMICYEVRDDDPIVKSLCKLFS</sequence>
<dbReference type="Pfam" id="PF01022">
    <property type="entry name" value="HTH_5"/>
    <property type="match status" value="1"/>
</dbReference>
<keyword evidence="3" id="KW-0804">Transcription</keyword>
<dbReference type="NCBIfam" id="NF033788">
    <property type="entry name" value="HTH_metalloreg"/>
    <property type="match status" value="1"/>
</dbReference>
<dbReference type="Gene3D" id="1.10.10.10">
    <property type="entry name" value="Winged helix-like DNA-binding domain superfamily/Winged helix DNA-binding domain"/>
    <property type="match status" value="1"/>
</dbReference>
<evidence type="ECO:0000256" key="2">
    <source>
        <dbReference type="ARBA" id="ARBA00023125"/>
    </source>
</evidence>
<name>A0A1G2QX72_9BACT</name>
<dbReference type="PANTHER" id="PTHR43132">
    <property type="entry name" value="ARSENICAL RESISTANCE OPERON REPRESSOR ARSR-RELATED"/>
    <property type="match status" value="1"/>
</dbReference>
<gene>
    <name evidence="5" type="ORF">A2672_00820</name>
</gene>
<dbReference type="PANTHER" id="PTHR43132:SF2">
    <property type="entry name" value="ARSENICAL RESISTANCE OPERON REPRESSOR ARSR-RELATED"/>
    <property type="match status" value="1"/>
</dbReference>
<dbReference type="AlphaFoldDB" id="A0A1G2QX72"/>
<comment type="caution">
    <text evidence="5">The sequence shown here is derived from an EMBL/GenBank/DDBJ whole genome shotgun (WGS) entry which is preliminary data.</text>
</comment>
<dbReference type="PROSITE" id="PS50987">
    <property type="entry name" value="HTH_ARSR_2"/>
    <property type="match status" value="1"/>
</dbReference>
<dbReference type="SUPFAM" id="SSF46785">
    <property type="entry name" value="Winged helix' DNA-binding domain"/>
    <property type="match status" value="1"/>
</dbReference>
<keyword evidence="1" id="KW-0805">Transcription regulation</keyword>
<proteinExistence type="predicted"/>
<feature type="domain" description="HTH arsR-type" evidence="4">
    <location>
        <begin position="13"/>
        <end position="103"/>
    </location>
</feature>
<reference evidence="5 6" key="1">
    <citation type="journal article" date="2016" name="Nat. Commun.">
        <title>Thousands of microbial genomes shed light on interconnected biogeochemical processes in an aquifer system.</title>
        <authorList>
            <person name="Anantharaman K."/>
            <person name="Brown C.T."/>
            <person name="Hug L.A."/>
            <person name="Sharon I."/>
            <person name="Castelle C.J."/>
            <person name="Probst A.J."/>
            <person name="Thomas B.C."/>
            <person name="Singh A."/>
            <person name="Wilkins M.J."/>
            <person name="Karaoz U."/>
            <person name="Brodie E.L."/>
            <person name="Williams K.H."/>
            <person name="Hubbard S.S."/>
            <person name="Banfield J.F."/>
        </authorList>
    </citation>
    <scope>NUCLEOTIDE SEQUENCE [LARGE SCALE GENOMIC DNA]</scope>
</reference>
<dbReference type="InterPro" id="IPR051011">
    <property type="entry name" value="Metal_resp_trans_reg"/>
</dbReference>
<dbReference type="Proteomes" id="UP000178065">
    <property type="component" value="Unassembled WGS sequence"/>
</dbReference>
<accession>A0A1G2QX72</accession>
<dbReference type="GO" id="GO:0003700">
    <property type="term" value="F:DNA-binding transcription factor activity"/>
    <property type="evidence" value="ECO:0007669"/>
    <property type="project" value="InterPro"/>
</dbReference>
<dbReference type="InterPro" id="IPR001845">
    <property type="entry name" value="HTH_ArsR_DNA-bd_dom"/>
</dbReference>
<dbReference type="GO" id="GO:0003677">
    <property type="term" value="F:DNA binding"/>
    <property type="evidence" value="ECO:0007669"/>
    <property type="project" value="UniProtKB-KW"/>
</dbReference>
<evidence type="ECO:0000313" key="6">
    <source>
        <dbReference type="Proteomes" id="UP000178065"/>
    </source>
</evidence>
<evidence type="ECO:0000259" key="4">
    <source>
        <dbReference type="PROSITE" id="PS50987"/>
    </source>
</evidence>
<dbReference type="InterPro" id="IPR011991">
    <property type="entry name" value="ArsR-like_HTH"/>
</dbReference>
<evidence type="ECO:0000313" key="5">
    <source>
        <dbReference type="EMBL" id="OHA65176.1"/>
    </source>
</evidence>
<dbReference type="InterPro" id="IPR036388">
    <property type="entry name" value="WH-like_DNA-bd_sf"/>
</dbReference>